<evidence type="ECO:0000313" key="2">
    <source>
        <dbReference type="EMBL" id="TPQ16846.1"/>
    </source>
</evidence>
<accession>A0A505DC40</accession>
<dbReference type="EMBL" id="VCHX02000320">
    <property type="protein sequence ID" value="TPQ16846.1"/>
    <property type="molecule type" value="Genomic_DNA"/>
</dbReference>
<protein>
    <recommendedName>
        <fullName evidence="4">DUF4333 domain-containing protein</fullName>
    </recommendedName>
</protein>
<evidence type="ECO:0008006" key="4">
    <source>
        <dbReference type="Google" id="ProtNLM"/>
    </source>
</evidence>
<sequence>MLRKTLVMTGAGVAAVAAGLGALTYAMSGTESTTGLDHPVLDATVDGHEALSGRIVASRTQSKYHPLPWIGSEVSKVSCPDLKAVAGTKVTCTGEDDGGKSVSIPVAVVKASDSAVTWKFER</sequence>
<feature type="chain" id="PRO_5038950943" description="DUF4333 domain-containing protein" evidence="1">
    <location>
        <begin position="29"/>
        <end position="122"/>
    </location>
</feature>
<organism evidence="2 3">
    <name type="scientific">Streptomyces sporangiiformans</name>
    <dbReference type="NCBI Taxonomy" id="2315329"/>
    <lineage>
        <taxon>Bacteria</taxon>
        <taxon>Bacillati</taxon>
        <taxon>Actinomycetota</taxon>
        <taxon>Actinomycetes</taxon>
        <taxon>Kitasatosporales</taxon>
        <taxon>Streptomycetaceae</taxon>
        <taxon>Streptomyces</taxon>
    </lineage>
</organism>
<dbReference type="OrthoDB" id="4322212at2"/>
<gene>
    <name evidence="2" type="ORF">FGD71_040330</name>
</gene>
<name>A0A505DC40_9ACTN</name>
<keyword evidence="1" id="KW-0732">Signal</keyword>
<keyword evidence="3" id="KW-1185">Reference proteome</keyword>
<dbReference type="RefSeq" id="WP_119105520.1">
    <property type="nucleotide sequence ID" value="NZ_QXMJ01000320.1"/>
</dbReference>
<dbReference type="Proteomes" id="UP000317378">
    <property type="component" value="Unassembled WGS sequence"/>
</dbReference>
<feature type="signal peptide" evidence="1">
    <location>
        <begin position="1"/>
        <end position="28"/>
    </location>
</feature>
<proteinExistence type="predicted"/>
<evidence type="ECO:0000313" key="3">
    <source>
        <dbReference type="Proteomes" id="UP000317378"/>
    </source>
</evidence>
<evidence type="ECO:0000256" key="1">
    <source>
        <dbReference type="SAM" id="SignalP"/>
    </source>
</evidence>
<comment type="caution">
    <text evidence="2">The sequence shown here is derived from an EMBL/GenBank/DDBJ whole genome shotgun (WGS) entry which is preliminary data.</text>
</comment>
<dbReference type="AlphaFoldDB" id="A0A505DC40"/>
<reference evidence="2 3" key="1">
    <citation type="submission" date="2019-06" db="EMBL/GenBank/DDBJ databases">
        <title>Streptomyces sporangiiformans sp. nov., a novel actinomycete isolated from soil in Mount Song.</title>
        <authorList>
            <person name="Han L."/>
        </authorList>
    </citation>
    <scope>NUCLEOTIDE SEQUENCE [LARGE SCALE GENOMIC DNA]</scope>
    <source>
        <strain evidence="2 3">NEAU-SSA 1</strain>
    </source>
</reference>